<dbReference type="EMBL" id="UGJR01000005">
    <property type="protein sequence ID" value="STS99731.1"/>
    <property type="molecule type" value="Genomic_DNA"/>
</dbReference>
<name>A0A7H4MU45_9ENTR</name>
<reference evidence="1 2" key="1">
    <citation type="submission" date="2018-06" db="EMBL/GenBank/DDBJ databases">
        <authorList>
            <consortium name="Pathogen Informatics"/>
            <person name="Doyle S."/>
        </authorList>
    </citation>
    <scope>NUCLEOTIDE SEQUENCE [LARGE SCALE GENOMIC DNA]</scope>
    <source>
        <strain evidence="1 2">NCTC11694</strain>
    </source>
</reference>
<gene>
    <name evidence="1" type="primary">pehX_3</name>
    <name evidence="1" type="ORF">NCTC11694_06192</name>
</gene>
<protein>
    <submittedName>
        <fullName evidence="1">Polygalacturonase</fullName>
        <ecNumber evidence="1">3.2.1.82</ecNumber>
    </submittedName>
</protein>
<evidence type="ECO:0000313" key="2">
    <source>
        <dbReference type="Proteomes" id="UP000255050"/>
    </source>
</evidence>
<organism evidence="1 2">
    <name type="scientific">Klebsiella michiganensis</name>
    <dbReference type="NCBI Taxonomy" id="1134687"/>
    <lineage>
        <taxon>Bacteria</taxon>
        <taxon>Pseudomonadati</taxon>
        <taxon>Pseudomonadota</taxon>
        <taxon>Gammaproteobacteria</taxon>
        <taxon>Enterobacterales</taxon>
        <taxon>Enterobacteriaceae</taxon>
        <taxon>Klebsiella/Raoultella group</taxon>
        <taxon>Klebsiella</taxon>
    </lineage>
</organism>
<comment type="caution">
    <text evidence="1">The sequence shown here is derived from an EMBL/GenBank/DDBJ whole genome shotgun (WGS) entry which is preliminary data.</text>
</comment>
<keyword evidence="1" id="KW-0326">Glycosidase</keyword>
<evidence type="ECO:0000313" key="1">
    <source>
        <dbReference type="EMBL" id="STS99731.1"/>
    </source>
</evidence>
<dbReference type="SUPFAM" id="SSF51126">
    <property type="entry name" value="Pectin lyase-like"/>
    <property type="match status" value="1"/>
</dbReference>
<dbReference type="AlphaFoldDB" id="A0A7H4MU45"/>
<sequence length="166" mass="18574">MNIFLSNWRPHADGITRDTEIFQKALDTLSQAGGGTLVVESGKYYLGGLRMGSNTCLWLSPGAELIVSDNYADFTQAVALSRAECSDRAFLYAQDAENISICGGGTIYGNADGWFSSSVDDMGYRTPAEQRPRMILLENCQRVRLEISVYTMRRCGQFILFHVHRW</sequence>
<dbReference type="InterPro" id="IPR012334">
    <property type="entry name" value="Pectin_lyas_fold"/>
</dbReference>
<dbReference type="GO" id="GO:0033917">
    <property type="term" value="F:exo-poly-alpha-galacturonosidase activity"/>
    <property type="evidence" value="ECO:0007669"/>
    <property type="project" value="UniProtKB-EC"/>
</dbReference>
<dbReference type="EC" id="3.2.1.82" evidence="1"/>
<keyword evidence="1" id="KW-0378">Hydrolase</keyword>
<dbReference type="Gene3D" id="2.160.20.10">
    <property type="entry name" value="Single-stranded right-handed beta-helix, Pectin lyase-like"/>
    <property type="match status" value="1"/>
</dbReference>
<accession>A0A7H4MU45</accession>
<proteinExistence type="predicted"/>
<dbReference type="InterPro" id="IPR011050">
    <property type="entry name" value="Pectin_lyase_fold/virulence"/>
</dbReference>
<dbReference type="Proteomes" id="UP000255050">
    <property type="component" value="Unassembled WGS sequence"/>
</dbReference>